<evidence type="ECO:0000313" key="5">
    <source>
        <dbReference type="EMBL" id="MEC4719883.1"/>
    </source>
</evidence>
<evidence type="ECO:0000256" key="2">
    <source>
        <dbReference type="ARBA" id="ARBA00014024"/>
    </source>
</evidence>
<comment type="caution">
    <text evidence="5">The sequence shown here is derived from an EMBL/GenBank/DDBJ whole genome shotgun (WGS) entry which is preliminary data.</text>
</comment>
<keyword evidence="6" id="KW-1185">Reference proteome</keyword>
<feature type="chain" id="PRO_5045687037" description="Curli production assembly/transport component CsgE" evidence="4">
    <location>
        <begin position="27"/>
        <end position="142"/>
    </location>
</feature>
<feature type="signal peptide" evidence="4">
    <location>
        <begin position="1"/>
        <end position="26"/>
    </location>
</feature>
<dbReference type="Proteomes" id="UP001352263">
    <property type="component" value="Unassembled WGS sequence"/>
</dbReference>
<dbReference type="InterPro" id="IPR018900">
    <property type="entry name" value="Curli_CsgE"/>
</dbReference>
<evidence type="ECO:0000256" key="1">
    <source>
        <dbReference type="ARBA" id="ARBA00003989"/>
    </source>
</evidence>
<accession>A0ABU6J8W7</accession>
<dbReference type="RefSeq" id="WP_326506593.1">
    <property type="nucleotide sequence ID" value="NZ_JAWIIV010000008.1"/>
</dbReference>
<sequence>MIRSAGAGLQAVAIAFAAAWPCLVQAADAAKPAQDPSSGVVLNQTVTVGGQDFFRHFSSAWRDSPLSERVIVIVREQPSARLGNLVWIEFSQKKVFQANLPPSRENIKRMGNDAASVVQEAVVNAEVEQATLVDIDLAKEEI</sequence>
<gene>
    <name evidence="5" type="ORF">RY831_12035</name>
</gene>
<name>A0ABU6J8W7_9BURK</name>
<dbReference type="Pfam" id="PF10627">
    <property type="entry name" value="CsgE"/>
    <property type="match status" value="1"/>
</dbReference>
<comment type="function">
    <text evidence="1">May be involved in the biogenesis of curli organelles.</text>
</comment>
<reference evidence="5 6" key="1">
    <citation type="submission" date="2023-10" db="EMBL/GenBank/DDBJ databases">
        <title>Noviherbaspirillum sp. CPCC 100848 genome assembly.</title>
        <authorList>
            <person name="Li X.Y."/>
            <person name="Fang X.M."/>
        </authorList>
    </citation>
    <scope>NUCLEOTIDE SEQUENCE [LARGE SCALE GENOMIC DNA]</scope>
    <source>
        <strain evidence="5 6">CPCC 100848</strain>
    </source>
</reference>
<evidence type="ECO:0000256" key="4">
    <source>
        <dbReference type="SAM" id="SignalP"/>
    </source>
</evidence>
<evidence type="ECO:0000256" key="3">
    <source>
        <dbReference type="ARBA" id="ARBA00022729"/>
    </source>
</evidence>
<evidence type="ECO:0000313" key="6">
    <source>
        <dbReference type="Proteomes" id="UP001352263"/>
    </source>
</evidence>
<dbReference type="EMBL" id="JAWIIV010000008">
    <property type="protein sequence ID" value="MEC4719883.1"/>
    <property type="molecule type" value="Genomic_DNA"/>
</dbReference>
<proteinExistence type="predicted"/>
<keyword evidence="3 4" id="KW-0732">Signal</keyword>
<protein>
    <recommendedName>
        <fullName evidence="2">Curli production assembly/transport component CsgE</fullName>
    </recommendedName>
</protein>
<organism evidence="5 6">
    <name type="scientific">Noviherbaspirillum album</name>
    <dbReference type="NCBI Taxonomy" id="3080276"/>
    <lineage>
        <taxon>Bacteria</taxon>
        <taxon>Pseudomonadati</taxon>
        <taxon>Pseudomonadota</taxon>
        <taxon>Betaproteobacteria</taxon>
        <taxon>Burkholderiales</taxon>
        <taxon>Oxalobacteraceae</taxon>
        <taxon>Noviherbaspirillum</taxon>
    </lineage>
</organism>